<dbReference type="SUPFAM" id="SSF52266">
    <property type="entry name" value="SGNH hydrolase"/>
    <property type="match status" value="1"/>
</dbReference>
<dbReference type="EMBL" id="JANBOH010000088">
    <property type="protein sequence ID" value="KAJ1645816.1"/>
    <property type="molecule type" value="Genomic_DNA"/>
</dbReference>
<dbReference type="Proteomes" id="UP001145021">
    <property type="component" value="Unassembled WGS sequence"/>
</dbReference>
<evidence type="ECO:0000256" key="1">
    <source>
        <dbReference type="ARBA" id="ARBA00022729"/>
    </source>
</evidence>
<dbReference type="PROSITE" id="PS01098">
    <property type="entry name" value="LIPASE_GDSL_SER"/>
    <property type="match status" value="1"/>
</dbReference>
<dbReference type="InterPro" id="IPR036514">
    <property type="entry name" value="SGNH_hydro_sf"/>
</dbReference>
<protein>
    <submittedName>
        <fullName evidence="2">Uncharacterized protein</fullName>
    </submittedName>
</protein>
<dbReference type="PANTHER" id="PTHR45642:SF139">
    <property type="entry name" value="SGNH HYDROLASE-TYPE ESTERASE DOMAIN-CONTAINING PROTEIN"/>
    <property type="match status" value="1"/>
</dbReference>
<sequence>MTIAAAYSAANPQPSVYIFGDSISDTGRLKKITLGIVPPEPYWNGRFSSGPVWTEYFSLLQGTQLRNYAVGAAVTATSKLKLFGFLPLTIPSTKDQINQYIIDNPNTPPGFFDIAVLEIGGNDIMTVLPDVVENKVNIEEFAESLSNAVISQCQLLKTAGFKTIFVTNAPPMQYVPLMAMENRASIAGAISKSYNAKLASKLPSWGSQRNIRVGLLDFDTFVTNALSSDVSRTLGIMDTSSSCIGGNSLNLFTSRNHAEALIRFLVDIKGTLLCSNPSTNFFWDPIHPGERVHRLFGFYASEFANSLRASNYSSLFLPTQANLKALISAHQLGQMAPKPARI</sequence>
<dbReference type="InterPro" id="IPR050592">
    <property type="entry name" value="GDSL_lipolytic_enzyme"/>
</dbReference>
<keyword evidence="3" id="KW-1185">Reference proteome</keyword>
<dbReference type="CDD" id="cd01846">
    <property type="entry name" value="fatty_acyltransferase_like"/>
    <property type="match status" value="1"/>
</dbReference>
<evidence type="ECO:0000313" key="2">
    <source>
        <dbReference type="EMBL" id="KAJ1645816.1"/>
    </source>
</evidence>
<reference evidence="2" key="1">
    <citation type="submission" date="2022-07" db="EMBL/GenBank/DDBJ databases">
        <title>Phylogenomic reconstructions and comparative analyses of Kickxellomycotina fungi.</title>
        <authorList>
            <person name="Reynolds N.K."/>
            <person name="Stajich J.E."/>
            <person name="Barry K."/>
            <person name="Grigoriev I.V."/>
            <person name="Crous P."/>
            <person name="Smith M.E."/>
        </authorList>
    </citation>
    <scope>NUCLEOTIDE SEQUENCE</scope>
    <source>
        <strain evidence="2">NBRC 105413</strain>
    </source>
</reference>
<dbReference type="InterPro" id="IPR001087">
    <property type="entry name" value="GDSL"/>
</dbReference>
<dbReference type="Gene3D" id="3.40.50.1110">
    <property type="entry name" value="SGNH hydrolase"/>
    <property type="match status" value="1"/>
</dbReference>
<name>A0A9W8CKS4_9FUNG</name>
<organism evidence="2 3">
    <name type="scientific">Coemansia asiatica</name>
    <dbReference type="NCBI Taxonomy" id="1052880"/>
    <lineage>
        <taxon>Eukaryota</taxon>
        <taxon>Fungi</taxon>
        <taxon>Fungi incertae sedis</taxon>
        <taxon>Zoopagomycota</taxon>
        <taxon>Kickxellomycotina</taxon>
        <taxon>Kickxellomycetes</taxon>
        <taxon>Kickxellales</taxon>
        <taxon>Kickxellaceae</taxon>
        <taxon>Coemansia</taxon>
    </lineage>
</organism>
<comment type="caution">
    <text evidence="2">The sequence shown here is derived from an EMBL/GenBank/DDBJ whole genome shotgun (WGS) entry which is preliminary data.</text>
</comment>
<dbReference type="GO" id="GO:0006629">
    <property type="term" value="P:lipid metabolic process"/>
    <property type="evidence" value="ECO:0007669"/>
    <property type="project" value="InterPro"/>
</dbReference>
<dbReference type="PANTHER" id="PTHR45642">
    <property type="entry name" value="GDSL ESTERASE/LIPASE EXL3"/>
    <property type="match status" value="1"/>
</dbReference>
<dbReference type="InterPro" id="IPR008265">
    <property type="entry name" value="Lipase_GDSL_AS"/>
</dbReference>
<dbReference type="AlphaFoldDB" id="A0A9W8CKS4"/>
<dbReference type="GO" id="GO:0016298">
    <property type="term" value="F:lipase activity"/>
    <property type="evidence" value="ECO:0007669"/>
    <property type="project" value="InterPro"/>
</dbReference>
<gene>
    <name evidence="2" type="ORF">LPJ64_002658</name>
</gene>
<keyword evidence="1" id="KW-0732">Signal</keyword>
<evidence type="ECO:0000313" key="3">
    <source>
        <dbReference type="Proteomes" id="UP001145021"/>
    </source>
</evidence>
<dbReference type="Pfam" id="PF00657">
    <property type="entry name" value="Lipase_GDSL"/>
    <property type="match status" value="1"/>
</dbReference>
<proteinExistence type="predicted"/>
<accession>A0A9W8CKS4</accession>